<organism evidence="4 5">
    <name type="scientific">Actinidia rufa</name>
    <dbReference type="NCBI Taxonomy" id="165716"/>
    <lineage>
        <taxon>Eukaryota</taxon>
        <taxon>Viridiplantae</taxon>
        <taxon>Streptophyta</taxon>
        <taxon>Embryophyta</taxon>
        <taxon>Tracheophyta</taxon>
        <taxon>Spermatophyta</taxon>
        <taxon>Magnoliopsida</taxon>
        <taxon>eudicotyledons</taxon>
        <taxon>Gunneridae</taxon>
        <taxon>Pentapetalae</taxon>
        <taxon>asterids</taxon>
        <taxon>Ericales</taxon>
        <taxon>Actinidiaceae</taxon>
        <taxon>Actinidia</taxon>
    </lineage>
</organism>
<keyword evidence="1" id="KW-0863">Zinc-finger</keyword>
<dbReference type="Proteomes" id="UP000585474">
    <property type="component" value="Unassembled WGS sequence"/>
</dbReference>
<dbReference type="SUPFAM" id="SSF57756">
    <property type="entry name" value="Retrovirus zinc finger-like domains"/>
    <property type="match status" value="1"/>
</dbReference>
<feature type="region of interest" description="Disordered" evidence="2">
    <location>
        <begin position="37"/>
        <end position="89"/>
    </location>
</feature>
<feature type="compositionally biased region" description="Basic and acidic residues" evidence="2">
    <location>
        <begin position="43"/>
        <end position="81"/>
    </location>
</feature>
<feature type="region of interest" description="Disordered" evidence="2">
    <location>
        <begin position="152"/>
        <end position="177"/>
    </location>
</feature>
<dbReference type="AlphaFoldDB" id="A0A7J0GQV0"/>
<feature type="compositionally biased region" description="Basic and acidic residues" evidence="2">
    <location>
        <begin position="323"/>
        <end position="337"/>
    </location>
</feature>
<keyword evidence="1" id="KW-0862">Zinc</keyword>
<evidence type="ECO:0000256" key="2">
    <source>
        <dbReference type="SAM" id="MobiDB-lite"/>
    </source>
</evidence>
<evidence type="ECO:0000313" key="4">
    <source>
        <dbReference type="EMBL" id="GFZ13187.1"/>
    </source>
</evidence>
<gene>
    <name evidence="4" type="ORF">Acr_23g0015720</name>
</gene>
<evidence type="ECO:0000313" key="5">
    <source>
        <dbReference type="Proteomes" id="UP000585474"/>
    </source>
</evidence>
<dbReference type="PROSITE" id="PS50158">
    <property type="entry name" value="ZF_CCHC"/>
    <property type="match status" value="1"/>
</dbReference>
<accession>A0A7J0GQV0</accession>
<dbReference type="GO" id="GO:0008270">
    <property type="term" value="F:zinc ion binding"/>
    <property type="evidence" value="ECO:0007669"/>
    <property type="project" value="UniProtKB-KW"/>
</dbReference>
<feature type="region of interest" description="Disordered" evidence="2">
    <location>
        <begin position="310"/>
        <end position="337"/>
    </location>
</feature>
<keyword evidence="5" id="KW-1185">Reference proteome</keyword>
<dbReference type="InterPro" id="IPR001878">
    <property type="entry name" value="Znf_CCHC"/>
</dbReference>
<evidence type="ECO:0000259" key="3">
    <source>
        <dbReference type="PROSITE" id="PS50158"/>
    </source>
</evidence>
<keyword evidence="1" id="KW-0479">Metal-binding</keyword>
<sequence>MVARGGRGGRRGRYATVEMFEGQQEQIQNLTRMVMRANNGQNRRNDSDHESEHARDVENELNHRSGEETDSSIDERSDRGRQRPVQHNGGLNRWEDRIVCALQASKEYGVQVNIKEFDGDMEPEAFLDWMDSIESYFDWKEVPTERKLALKGETQLARSSSRRVGNDRSSGLQNQQNSQGQMNIKCYCCFEPGHKSNECPKGTNARVNLAEDGEVEENFEGFDDGNQHLKVNDLDGVEEEGIDGDLESCKVVANLPENRESALLSRKLVGNSPQSRRKLAPISSETRSQQSIADGGYGCLAGAPIGHGWCDGGGKQSRHGRRRAEIEGRERERRVLF</sequence>
<reference evidence="4 5" key="1">
    <citation type="submission" date="2019-07" db="EMBL/GenBank/DDBJ databases">
        <title>De Novo Assembly of kiwifruit Actinidia rufa.</title>
        <authorList>
            <person name="Sugita-Konishi S."/>
            <person name="Sato K."/>
            <person name="Mori E."/>
            <person name="Abe Y."/>
            <person name="Kisaki G."/>
            <person name="Hamano K."/>
            <person name="Suezawa K."/>
            <person name="Otani M."/>
            <person name="Fukuda T."/>
            <person name="Manabe T."/>
            <person name="Gomi K."/>
            <person name="Tabuchi M."/>
            <person name="Akimitsu K."/>
            <person name="Kataoka I."/>
        </authorList>
    </citation>
    <scope>NUCLEOTIDE SEQUENCE [LARGE SCALE GENOMIC DNA]</scope>
    <source>
        <strain evidence="5">cv. Fuchu</strain>
    </source>
</reference>
<proteinExistence type="predicted"/>
<protein>
    <recommendedName>
        <fullName evidence="3">CCHC-type domain-containing protein</fullName>
    </recommendedName>
</protein>
<dbReference type="InterPro" id="IPR036875">
    <property type="entry name" value="Znf_CCHC_sf"/>
</dbReference>
<name>A0A7J0GQV0_9ERIC</name>
<feature type="domain" description="CCHC-type" evidence="3">
    <location>
        <begin position="185"/>
        <end position="201"/>
    </location>
</feature>
<evidence type="ECO:0000256" key="1">
    <source>
        <dbReference type="PROSITE-ProRule" id="PRU00047"/>
    </source>
</evidence>
<dbReference type="EMBL" id="BJWL01000023">
    <property type="protein sequence ID" value="GFZ13187.1"/>
    <property type="molecule type" value="Genomic_DNA"/>
</dbReference>
<comment type="caution">
    <text evidence="4">The sequence shown here is derived from an EMBL/GenBank/DDBJ whole genome shotgun (WGS) entry which is preliminary data.</text>
</comment>
<dbReference type="GO" id="GO:0003676">
    <property type="term" value="F:nucleic acid binding"/>
    <property type="evidence" value="ECO:0007669"/>
    <property type="project" value="InterPro"/>
</dbReference>
<dbReference type="OrthoDB" id="1934635at2759"/>